<keyword evidence="4" id="KW-1185">Reference proteome</keyword>
<dbReference type="InterPro" id="IPR011059">
    <property type="entry name" value="Metal-dep_hydrolase_composite"/>
</dbReference>
<dbReference type="Gene3D" id="3.20.20.140">
    <property type="entry name" value="Metal-dependent hydrolases"/>
    <property type="match status" value="1"/>
</dbReference>
<organism evidence="3 4">
    <name type="scientific">Rubricoccus marinus</name>
    <dbReference type="NCBI Taxonomy" id="716817"/>
    <lineage>
        <taxon>Bacteria</taxon>
        <taxon>Pseudomonadati</taxon>
        <taxon>Rhodothermota</taxon>
        <taxon>Rhodothermia</taxon>
        <taxon>Rhodothermales</taxon>
        <taxon>Rubricoccaceae</taxon>
        <taxon>Rubricoccus</taxon>
    </lineage>
</organism>
<dbReference type="OrthoDB" id="9802793at2"/>
<protein>
    <submittedName>
        <fullName evidence="3">Amidohydrolase</fullName>
    </submittedName>
</protein>
<dbReference type="InterPro" id="IPR032466">
    <property type="entry name" value="Metal_Hydrolase"/>
</dbReference>
<dbReference type="PANTHER" id="PTHR43135:SF3">
    <property type="entry name" value="ALPHA-D-RIBOSE 1-METHYLPHOSPHONATE 5-TRIPHOSPHATE DIPHOSPHATASE"/>
    <property type="match status" value="1"/>
</dbReference>
<reference evidence="3 4" key="1">
    <citation type="submission" date="2016-11" db="EMBL/GenBank/DDBJ databases">
        <title>Study of marine rhodopsin-containing bacteria.</title>
        <authorList>
            <person name="Yoshizawa S."/>
            <person name="Kumagai Y."/>
            <person name="Kogure K."/>
        </authorList>
    </citation>
    <scope>NUCLEOTIDE SEQUENCE [LARGE SCALE GENOMIC DNA]</scope>
    <source>
        <strain evidence="3 4">SG-29</strain>
    </source>
</reference>
<comment type="caution">
    <text evidence="3">The sequence shown here is derived from an EMBL/GenBank/DDBJ whole genome shotgun (WGS) entry which is preliminary data.</text>
</comment>
<evidence type="ECO:0000313" key="3">
    <source>
        <dbReference type="EMBL" id="OZC02795.1"/>
    </source>
</evidence>
<keyword evidence="1" id="KW-0732">Signal</keyword>
<evidence type="ECO:0000259" key="2">
    <source>
        <dbReference type="Pfam" id="PF01979"/>
    </source>
</evidence>
<dbReference type="InParanoid" id="A0A259TYE1"/>
<dbReference type="Proteomes" id="UP000216446">
    <property type="component" value="Unassembled WGS sequence"/>
</dbReference>
<dbReference type="InterPro" id="IPR051781">
    <property type="entry name" value="Metallo-dep_Hydrolase"/>
</dbReference>
<feature type="domain" description="Amidohydrolase-related" evidence="2">
    <location>
        <begin position="330"/>
        <end position="394"/>
    </location>
</feature>
<dbReference type="GO" id="GO:0016810">
    <property type="term" value="F:hydrolase activity, acting on carbon-nitrogen (but not peptide) bonds"/>
    <property type="evidence" value="ECO:0007669"/>
    <property type="project" value="InterPro"/>
</dbReference>
<dbReference type="Pfam" id="PF01979">
    <property type="entry name" value="Amidohydro_1"/>
    <property type="match status" value="1"/>
</dbReference>
<feature type="signal peptide" evidence="1">
    <location>
        <begin position="1"/>
        <end position="20"/>
    </location>
</feature>
<feature type="chain" id="PRO_5012423977" evidence="1">
    <location>
        <begin position="21"/>
        <end position="400"/>
    </location>
</feature>
<name>A0A259TYE1_9BACT</name>
<dbReference type="SUPFAM" id="SSF51338">
    <property type="entry name" value="Composite domain of metallo-dependent hydrolases"/>
    <property type="match status" value="1"/>
</dbReference>
<proteinExistence type="predicted"/>
<accession>A0A259TYE1</accession>
<dbReference type="SUPFAM" id="SSF51556">
    <property type="entry name" value="Metallo-dependent hydrolases"/>
    <property type="match status" value="1"/>
</dbReference>
<keyword evidence="3" id="KW-0378">Hydrolase</keyword>
<sequence length="400" mass="41907">MMTRFLLLASLLFAASGARGQSLVVYADTLYTMAGPAIVDGAVVIQDGTIVSAGPARGVRVPAGARELRGSVVTPGLVDVRSTVGLSGLLNQPQDQDALDMGGPLQPSLRAMDAYNARDELVGWLLSLGITTVHTGHSPGALAAGQTTIIKTAYDTIDEALVDSTTMMAMTVGRGVRFDSPGTRARVIAQIRAALYKGLAHAEKMDASGDAPSRDLDNEALAAVATGQMPALITAHRANDIQAVLRLAREFPQMNVILDGASEAPLVLKDIRESGVSVVLHPTMYRTGGETESLAFDTASKLRAAGIPFAFQSGYEAYVPKTRVVLFEAAVAAAYGLDRVHALEAVSIDAARILGIADRVGSLEPGKDADLVIFDGDPLETITHVCAVVVDGVVAREECF</sequence>
<gene>
    <name evidence="3" type="ORF">BSZ36_07295</name>
</gene>
<evidence type="ECO:0000256" key="1">
    <source>
        <dbReference type="SAM" id="SignalP"/>
    </source>
</evidence>
<dbReference type="EMBL" id="MQWB01000001">
    <property type="protein sequence ID" value="OZC02795.1"/>
    <property type="molecule type" value="Genomic_DNA"/>
</dbReference>
<evidence type="ECO:0000313" key="4">
    <source>
        <dbReference type="Proteomes" id="UP000216446"/>
    </source>
</evidence>
<dbReference type="InterPro" id="IPR006680">
    <property type="entry name" value="Amidohydro-rel"/>
</dbReference>
<dbReference type="PANTHER" id="PTHR43135">
    <property type="entry name" value="ALPHA-D-RIBOSE 1-METHYLPHOSPHONATE 5-TRIPHOSPHATE DIPHOSPHATASE"/>
    <property type="match status" value="1"/>
</dbReference>
<dbReference type="AlphaFoldDB" id="A0A259TYE1"/>